<evidence type="ECO:0000313" key="8">
    <source>
        <dbReference type="EMBL" id="VDN20300.1"/>
    </source>
</evidence>
<dbReference type="SUPFAM" id="SSF46774">
    <property type="entry name" value="ARID-like"/>
    <property type="match status" value="1"/>
</dbReference>
<dbReference type="CDD" id="cd16100">
    <property type="entry name" value="ARID"/>
    <property type="match status" value="1"/>
</dbReference>
<evidence type="ECO:0000256" key="3">
    <source>
        <dbReference type="ARBA" id="ARBA00023125"/>
    </source>
</evidence>
<dbReference type="SMART" id="SM01014">
    <property type="entry name" value="ARID"/>
    <property type="match status" value="1"/>
</dbReference>
<dbReference type="InterPro" id="IPR036431">
    <property type="entry name" value="ARID_dom_sf"/>
</dbReference>
<dbReference type="Pfam" id="PF08169">
    <property type="entry name" value="RBB1NT"/>
    <property type="match status" value="1"/>
</dbReference>
<keyword evidence="3" id="KW-0238">DNA-binding</keyword>
<keyword evidence="1" id="KW-0156">Chromatin regulator</keyword>
<feature type="compositionally biased region" description="Low complexity" evidence="6">
    <location>
        <begin position="27"/>
        <end position="60"/>
    </location>
</feature>
<evidence type="ECO:0000259" key="7">
    <source>
        <dbReference type="PROSITE" id="PS51011"/>
    </source>
</evidence>
<keyword evidence="4" id="KW-0804">Transcription</keyword>
<feature type="region of interest" description="Disordered" evidence="6">
    <location>
        <begin position="421"/>
        <end position="464"/>
    </location>
</feature>
<dbReference type="PROSITE" id="PS51011">
    <property type="entry name" value="ARID"/>
    <property type="match status" value="1"/>
</dbReference>
<organism evidence="10">
    <name type="scientific">Gongylonema pulchrum</name>
    <dbReference type="NCBI Taxonomy" id="637853"/>
    <lineage>
        <taxon>Eukaryota</taxon>
        <taxon>Metazoa</taxon>
        <taxon>Ecdysozoa</taxon>
        <taxon>Nematoda</taxon>
        <taxon>Chromadorea</taxon>
        <taxon>Rhabditida</taxon>
        <taxon>Spirurina</taxon>
        <taxon>Spiruromorpha</taxon>
        <taxon>Spiruroidea</taxon>
        <taxon>Gongylonematidae</taxon>
        <taxon>Gongylonema</taxon>
    </lineage>
</organism>
<keyword evidence="2" id="KW-0805">Transcription regulation</keyword>
<evidence type="ECO:0000256" key="1">
    <source>
        <dbReference type="ARBA" id="ARBA00022853"/>
    </source>
</evidence>
<protein>
    <submittedName>
        <fullName evidence="10">ARID domain-containing protein</fullName>
    </submittedName>
</protein>
<dbReference type="GO" id="GO:0000976">
    <property type="term" value="F:transcription cis-regulatory region binding"/>
    <property type="evidence" value="ECO:0007669"/>
    <property type="project" value="TreeGrafter"/>
</dbReference>
<dbReference type="GO" id="GO:0006325">
    <property type="term" value="P:chromatin organization"/>
    <property type="evidence" value="ECO:0007669"/>
    <property type="project" value="UniProtKB-KW"/>
</dbReference>
<evidence type="ECO:0000313" key="10">
    <source>
        <dbReference type="WBParaSite" id="GPUH_0001236501-mRNA-1"/>
    </source>
</evidence>
<dbReference type="GO" id="GO:0005634">
    <property type="term" value="C:nucleus"/>
    <property type="evidence" value="ECO:0007669"/>
    <property type="project" value="TreeGrafter"/>
</dbReference>
<feature type="compositionally biased region" description="Polar residues" evidence="6">
    <location>
        <begin position="199"/>
        <end position="209"/>
    </location>
</feature>
<feature type="compositionally biased region" description="Basic residues" evidence="6">
    <location>
        <begin position="236"/>
        <end position="245"/>
    </location>
</feature>
<feature type="compositionally biased region" description="Low complexity" evidence="6">
    <location>
        <begin position="118"/>
        <end position="129"/>
    </location>
</feature>
<evidence type="ECO:0000256" key="4">
    <source>
        <dbReference type="ARBA" id="ARBA00023163"/>
    </source>
</evidence>
<sequence>MCRRKLERSRANQDTARRPTGKEDAGGVDSASGASAEDAGSSDNTGSSSSRSDSGRSSGSEKIPDRMKGTQVGRALRSRLSTQKTSGPQRSRNIGLRRASGTRVLAHKHSHGVRDLSGDSSSGNDNANNDSDDNETNEGGRKRTRICRFRQPPPVSRLIAKKILTKSIARTRKQRCSSALVLKENVTGRVTRRRADGVSGSNNDAVSDNSRYDDKVDSGDSGSGKSGENVQAPVRGKIRGRKRHCSTTDAGDEKMAVNQKRMDLTDSNSAENRKVARKRQSVPEKDNEPALKKRQRETDDPKKDYVVGSVVAVYEDSSRKGKWTPAVVVSERAFRTSAAKGSMLNVAKNDVLLRSFRDAKYFACAPNRLSQPGVSALRAPDSTSKLSVDRAVAFAEKDRLPMGWETVHIFDVDIWSKKSEARPSSSAAKTRPEAAKSKQEKEKERNSSASSTSSEDSSDEEYAQERDHFTAQLYKYHEERVGLDAVAFNRTDFNENKENSAEPCTPINRAPKLGGKDIDMFRLHNLVHRFGGKKKVNENNHWRQILRKLHLVGCPGATSATVKQAYSRLVFELH</sequence>
<reference evidence="8 9" key="2">
    <citation type="submission" date="2018-11" db="EMBL/GenBank/DDBJ databases">
        <authorList>
            <consortium name="Pathogen Informatics"/>
        </authorList>
    </citation>
    <scope>NUCLEOTIDE SEQUENCE [LARGE SCALE GENOMIC DNA]</scope>
</reference>
<dbReference type="Gene3D" id="2.30.30.140">
    <property type="match status" value="1"/>
</dbReference>
<dbReference type="EMBL" id="UYRT01079251">
    <property type="protein sequence ID" value="VDN20300.1"/>
    <property type="molecule type" value="Genomic_DNA"/>
</dbReference>
<feature type="compositionally biased region" description="Polar residues" evidence="6">
    <location>
        <begin position="79"/>
        <end position="92"/>
    </location>
</feature>
<feature type="compositionally biased region" description="Basic and acidic residues" evidence="6">
    <location>
        <begin position="251"/>
        <end position="264"/>
    </location>
</feature>
<dbReference type="WBParaSite" id="GPUH_0001236501-mRNA-1">
    <property type="protein sequence ID" value="GPUH_0001236501-mRNA-1"/>
    <property type="gene ID" value="GPUH_0001236501"/>
</dbReference>
<evidence type="ECO:0000256" key="6">
    <source>
        <dbReference type="SAM" id="MobiDB-lite"/>
    </source>
</evidence>
<evidence type="ECO:0000313" key="9">
    <source>
        <dbReference type="Proteomes" id="UP000271098"/>
    </source>
</evidence>
<dbReference type="Proteomes" id="UP000271098">
    <property type="component" value="Unassembled WGS sequence"/>
</dbReference>
<keyword evidence="9" id="KW-1185">Reference proteome</keyword>
<dbReference type="AlphaFoldDB" id="A0A183DUG0"/>
<dbReference type="Gene3D" id="1.10.150.60">
    <property type="entry name" value="ARID DNA-binding domain"/>
    <property type="match status" value="1"/>
</dbReference>
<dbReference type="InterPro" id="IPR012603">
    <property type="entry name" value="ARID4A/B_PWWP"/>
</dbReference>
<dbReference type="InterPro" id="IPR051232">
    <property type="entry name" value="ARID/SWI1_ChromRemod"/>
</dbReference>
<evidence type="ECO:0000256" key="2">
    <source>
        <dbReference type="ARBA" id="ARBA00023015"/>
    </source>
</evidence>
<dbReference type="SMART" id="SM00501">
    <property type="entry name" value="BRIGHT"/>
    <property type="match status" value="1"/>
</dbReference>
<name>A0A183DUG0_9BILA</name>
<feature type="compositionally biased region" description="Basic and acidic residues" evidence="6">
    <location>
        <begin position="8"/>
        <end position="25"/>
    </location>
</feature>
<keyword evidence="5" id="KW-0539">Nucleus</keyword>
<accession>A0A183DUG0</accession>
<proteinExistence type="predicted"/>
<feature type="region of interest" description="Disordered" evidence="6">
    <location>
        <begin position="192"/>
        <end position="302"/>
    </location>
</feature>
<gene>
    <name evidence="8" type="ORF">GPUH_LOCUS12351</name>
</gene>
<dbReference type="PANTHER" id="PTHR13964">
    <property type="entry name" value="RBP-RELATED"/>
    <property type="match status" value="1"/>
</dbReference>
<dbReference type="Pfam" id="PF01388">
    <property type="entry name" value="ARID"/>
    <property type="match status" value="1"/>
</dbReference>
<feature type="compositionally biased region" description="Basic and acidic residues" evidence="6">
    <location>
        <begin position="430"/>
        <end position="446"/>
    </location>
</feature>
<dbReference type="InterPro" id="IPR001606">
    <property type="entry name" value="ARID_dom"/>
</dbReference>
<reference evidence="10" key="1">
    <citation type="submission" date="2016-06" db="UniProtKB">
        <authorList>
            <consortium name="WormBaseParasite"/>
        </authorList>
    </citation>
    <scope>IDENTIFICATION</scope>
</reference>
<dbReference type="PANTHER" id="PTHR13964:SF27">
    <property type="entry name" value="HAT-TRICK, ISOFORM D"/>
    <property type="match status" value="1"/>
</dbReference>
<evidence type="ECO:0000256" key="5">
    <source>
        <dbReference type="ARBA" id="ARBA00023242"/>
    </source>
</evidence>
<feature type="region of interest" description="Disordered" evidence="6">
    <location>
        <begin position="1"/>
        <end position="153"/>
    </location>
</feature>
<dbReference type="GO" id="GO:0006357">
    <property type="term" value="P:regulation of transcription by RNA polymerase II"/>
    <property type="evidence" value="ECO:0007669"/>
    <property type="project" value="TreeGrafter"/>
</dbReference>
<dbReference type="OrthoDB" id="10068428at2759"/>
<feature type="compositionally biased region" description="Basic and acidic residues" evidence="6">
    <location>
        <begin position="281"/>
        <end position="302"/>
    </location>
</feature>
<feature type="domain" description="ARID" evidence="7">
    <location>
        <begin position="463"/>
        <end position="574"/>
    </location>
</feature>